<evidence type="ECO:0000259" key="3">
    <source>
        <dbReference type="Pfam" id="PF01557"/>
    </source>
</evidence>
<feature type="domain" description="Fumarylacetoacetase-like C-terminal" evidence="3">
    <location>
        <begin position="89"/>
        <end position="293"/>
    </location>
</feature>
<dbReference type="Gene3D" id="3.90.850.10">
    <property type="entry name" value="Fumarylacetoacetase-like, C-terminal domain"/>
    <property type="match status" value="1"/>
</dbReference>
<sequence length="294" mass="30732">MRLVTYLNDGSWRAGAIIDGHVVDAERALVAAGRDSIGTAPTMRALLDVYGADLDAVASAIAGTPTGSAADIGPLNEITLGPVVADPEKVLCIGLNYGDHVAETGRSLPQYPDVFTKFPGTLIGANDAIGGLDVTEQLDFEGELAIVIGREAKNVSADDATSVIAGVSILNDITARDLQYRGTQWVVGKSVDGTTPVGPDLVTLDEVGDVQALDISTRVNGAVKQHSNTRHMIFPVAEIIAYLTRTITLKPGDIIATGTPDGIGAKRTPPEWLRSGDVVEVELQNVGTLRSVVA</sequence>
<dbReference type="SUPFAM" id="SSF56529">
    <property type="entry name" value="FAH"/>
    <property type="match status" value="1"/>
</dbReference>
<comment type="similarity">
    <text evidence="1">Belongs to the FAH family.</text>
</comment>
<dbReference type="PANTHER" id="PTHR42796">
    <property type="entry name" value="FUMARYLACETOACETATE HYDROLASE DOMAIN-CONTAINING PROTEIN 2A-RELATED"/>
    <property type="match status" value="1"/>
</dbReference>
<gene>
    <name evidence="4" type="ORF">ABT317_11545</name>
</gene>
<dbReference type="Proteomes" id="UP001458415">
    <property type="component" value="Unassembled WGS sequence"/>
</dbReference>
<dbReference type="InterPro" id="IPR036663">
    <property type="entry name" value="Fumarylacetoacetase_C_sf"/>
</dbReference>
<evidence type="ECO:0000313" key="5">
    <source>
        <dbReference type="Proteomes" id="UP001458415"/>
    </source>
</evidence>
<evidence type="ECO:0000313" key="4">
    <source>
        <dbReference type="EMBL" id="MER6977624.1"/>
    </source>
</evidence>
<name>A0ABV1W0B2_9ACTN</name>
<dbReference type="InterPro" id="IPR051121">
    <property type="entry name" value="FAH"/>
</dbReference>
<dbReference type="EMBL" id="JBEPCU010000144">
    <property type="protein sequence ID" value="MER6977624.1"/>
    <property type="molecule type" value="Genomic_DNA"/>
</dbReference>
<comment type="caution">
    <text evidence="4">The sequence shown here is derived from an EMBL/GenBank/DDBJ whole genome shotgun (WGS) entry which is preliminary data.</text>
</comment>
<reference evidence="4 5" key="1">
    <citation type="submission" date="2024-06" db="EMBL/GenBank/DDBJ databases">
        <title>The Natural Products Discovery Center: Release of the First 8490 Sequenced Strains for Exploring Actinobacteria Biosynthetic Diversity.</title>
        <authorList>
            <person name="Kalkreuter E."/>
            <person name="Kautsar S.A."/>
            <person name="Yang D."/>
            <person name="Bader C.D."/>
            <person name="Teijaro C.N."/>
            <person name="Fluegel L."/>
            <person name="Davis C.M."/>
            <person name="Simpson J.R."/>
            <person name="Lauterbach L."/>
            <person name="Steele A.D."/>
            <person name="Gui C."/>
            <person name="Meng S."/>
            <person name="Li G."/>
            <person name="Viehrig K."/>
            <person name="Ye F."/>
            <person name="Su P."/>
            <person name="Kiefer A.F."/>
            <person name="Nichols A."/>
            <person name="Cepeda A.J."/>
            <person name="Yan W."/>
            <person name="Fan B."/>
            <person name="Jiang Y."/>
            <person name="Adhikari A."/>
            <person name="Zheng C.-J."/>
            <person name="Schuster L."/>
            <person name="Cowan T.M."/>
            <person name="Smanski M.J."/>
            <person name="Chevrette M.G."/>
            <person name="De Carvalho L.P.S."/>
            <person name="Shen B."/>
        </authorList>
    </citation>
    <scope>NUCLEOTIDE SEQUENCE [LARGE SCALE GENOMIC DNA]</scope>
    <source>
        <strain evidence="4 5">NPDC000634</strain>
    </source>
</reference>
<organism evidence="4 5">
    <name type="scientific">Streptomyces carpinensis</name>
    <dbReference type="NCBI Taxonomy" id="66369"/>
    <lineage>
        <taxon>Bacteria</taxon>
        <taxon>Bacillati</taxon>
        <taxon>Actinomycetota</taxon>
        <taxon>Actinomycetes</taxon>
        <taxon>Kitasatosporales</taxon>
        <taxon>Streptomycetaceae</taxon>
        <taxon>Streptomyces</taxon>
    </lineage>
</organism>
<accession>A0ABV1W0B2</accession>
<dbReference type="PANTHER" id="PTHR42796:SF4">
    <property type="entry name" value="FUMARYLACETOACETATE HYDROLASE DOMAIN-CONTAINING PROTEIN 2A"/>
    <property type="match status" value="1"/>
</dbReference>
<keyword evidence="2" id="KW-0479">Metal-binding</keyword>
<dbReference type="GO" id="GO:0016787">
    <property type="term" value="F:hydrolase activity"/>
    <property type="evidence" value="ECO:0007669"/>
    <property type="project" value="UniProtKB-KW"/>
</dbReference>
<dbReference type="InterPro" id="IPR011234">
    <property type="entry name" value="Fumarylacetoacetase-like_C"/>
</dbReference>
<protein>
    <submittedName>
        <fullName evidence="4">Fumarylacetoacetate hydrolase family protein</fullName>
    </submittedName>
</protein>
<keyword evidence="4" id="KW-0378">Hydrolase</keyword>
<proteinExistence type="inferred from homology"/>
<evidence type="ECO:0000256" key="1">
    <source>
        <dbReference type="ARBA" id="ARBA00010211"/>
    </source>
</evidence>
<dbReference type="RefSeq" id="WP_086723269.1">
    <property type="nucleotide sequence ID" value="NZ_MUBM01000024.1"/>
</dbReference>
<dbReference type="Pfam" id="PF01557">
    <property type="entry name" value="FAA_hydrolase"/>
    <property type="match status" value="1"/>
</dbReference>
<keyword evidence="5" id="KW-1185">Reference proteome</keyword>
<evidence type="ECO:0000256" key="2">
    <source>
        <dbReference type="ARBA" id="ARBA00022723"/>
    </source>
</evidence>